<feature type="transmembrane region" description="Helical" evidence="8">
    <location>
        <begin position="285"/>
        <end position="302"/>
    </location>
</feature>
<evidence type="ECO:0000256" key="1">
    <source>
        <dbReference type="ARBA" id="ARBA00004651"/>
    </source>
</evidence>
<dbReference type="Pfam" id="PF13231">
    <property type="entry name" value="PMT_2"/>
    <property type="match status" value="1"/>
</dbReference>
<keyword evidence="4" id="KW-0808">Transferase</keyword>
<feature type="transmembrane region" description="Helical" evidence="8">
    <location>
        <begin position="108"/>
        <end position="124"/>
    </location>
</feature>
<dbReference type="PANTHER" id="PTHR33908">
    <property type="entry name" value="MANNOSYLTRANSFERASE YKCB-RELATED"/>
    <property type="match status" value="1"/>
</dbReference>
<keyword evidence="5 8" id="KW-0812">Transmembrane</keyword>
<evidence type="ECO:0000256" key="5">
    <source>
        <dbReference type="ARBA" id="ARBA00022692"/>
    </source>
</evidence>
<dbReference type="GO" id="GO:0009103">
    <property type="term" value="P:lipopolysaccharide biosynthetic process"/>
    <property type="evidence" value="ECO:0007669"/>
    <property type="project" value="UniProtKB-ARBA"/>
</dbReference>
<evidence type="ECO:0000256" key="8">
    <source>
        <dbReference type="SAM" id="Phobius"/>
    </source>
</evidence>
<dbReference type="InterPro" id="IPR038731">
    <property type="entry name" value="RgtA/B/C-like"/>
</dbReference>
<evidence type="ECO:0000313" key="11">
    <source>
        <dbReference type="Proteomes" id="UP000176939"/>
    </source>
</evidence>
<proteinExistence type="predicted"/>
<feature type="transmembrane region" description="Helical" evidence="8">
    <location>
        <begin position="308"/>
        <end position="329"/>
    </location>
</feature>
<keyword evidence="6 8" id="KW-1133">Transmembrane helix</keyword>
<dbReference type="GO" id="GO:0005886">
    <property type="term" value="C:plasma membrane"/>
    <property type="evidence" value="ECO:0007669"/>
    <property type="project" value="UniProtKB-SubCell"/>
</dbReference>
<evidence type="ECO:0000256" key="4">
    <source>
        <dbReference type="ARBA" id="ARBA00022679"/>
    </source>
</evidence>
<dbReference type="AlphaFoldDB" id="A0A1F7X413"/>
<evidence type="ECO:0000256" key="3">
    <source>
        <dbReference type="ARBA" id="ARBA00022676"/>
    </source>
</evidence>
<feature type="transmembrane region" description="Helical" evidence="8">
    <location>
        <begin position="170"/>
        <end position="190"/>
    </location>
</feature>
<feature type="transmembrane region" description="Helical" evidence="8">
    <location>
        <begin position="85"/>
        <end position="102"/>
    </location>
</feature>
<gene>
    <name evidence="10" type="ORF">A2Z67_03420</name>
</gene>
<comment type="subcellular location">
    <subcellularLocation>
        <location evidence="1">Cell membrane</location>
        <topology evidence="1">Multi-pass membrane protein</topology>
    </subcellularLocation>
</comment>
<evidence type="ECO:0000256" key="7">
    <source>
        <dbReference type="ARBA" id="ARBA00023136"/>
    </source>
</evidence>
<comment type="caution">
    <text evidence="10">The sequence shown here is derived from an EMBL/GenBank/DDBJ whole genome shotgun (WGS) entry which is preliminary data.</text>
</comment>
<sequence length="441" mass="51312">MPNVFNQSLWGDEAFSAVLSMNPIPKILEIIQKDTSPPLYNIILHYWYQIFGTSEIAIRALSFLFFILAVFFVYKIGSLLFSRRIGLLAAVLTFLNPFFFTYAFEGRMYSILALGVVASMYFFLKKQWIPYVIATLWALYSHHFSIFAIFVQGIWFLYEFFVGEKKTALSMLKSFIAVFILYIPWLIPLYKQTKMVGGGFWLGKPTLTDLRNLIYEYLAEGIKNPTIKIPLINRELGQISLYFVFAILLLRDWTKNIKKTLFLLSWFLLPILITWGVSQKFTSIFFNRYLLYAIPAAMLLVASNGRRFMGIFIGFLLIFFGIIDSNYFIHPAKRPFREMATYVKQTQKTGDFLINWNSTAHHLWESNYYKIPAPIYVPTGDLPYYVGTAQMTDADILRKLPNVKRIGVITSGDIKEIKLPTYKELSEKVFGELKFVWYLKK</sequence>
<accession>A0A1F7X413</accession>
<dbReference type="PANTHER" id="PTHR33908:SF11">
    <property type="entry name" value="MEMBRANE PROTEIN"/>
    <property type="match status" value="1"/>
</dbReference>
<feature type="domain" description="Glycosyltransferase RgtA/B/C/D-like" evidence="9">
    <location>
        <begin position="36"/>
        <end position="184"/>
    </location>
</feature>
<dbReference type="GO" id="GO:0016763">
    <property type="term" value="F:pentosyltransferase activity"/>
    <property type="evidence" value="ECO:0007669"/>
    <property type="project" value="TreeGrafter"/>
</dbReference>
<dbReference type="EMBL" id="MGFQ01000019">
    <property type="protein sequence ID" value="OGM09822.1"/>
    <property type="molecule type" value="Genomic_DNA"/>
</dbReference>
<evidence type="ECO:0000256" key="6">
    <source>
        <dbReference type="ARBA" id="ARBA00022989"/>
    </source>
</evidence>
<organism evidence="10 11">
    <name type="scientific">Candidatus Woesebacteria bacterium RBG_13_36_22</name>
    <dbReference type="NCBI Taxonomy" id="1802478"/>
    <lineage>
        <taxon>Bacteria</taxon>
        <taxon>Candidatus Woeseibacteriota</taxon>
    </lineage>
</organism>
<evidence type="ECO:0000313" key="10">
    <source>
        <dbReference type="EMBL" id="OGM09822.1"/>
    </source>
</evidence>
<reference evidence="10 11" key="1">
    <citation type="journal article" date="2016" name="Nat. Commun.">
        <title>Thousands of microbial genomes shed light on interconnected biogeochemical processes in an aquifer system.</title>
        <authorList>
            <person name="Anantharaman K."/>
            <person name="Brown C.T."/>
            <person name="Hug L.A."/>
            <person name="Sharon I."/>
            <person name="Castelle C.J."/>
            <person name="Probst A.J."/>
            <person name="Thomas B.C."/>
            <person name="Singh A."/>
            <person name="Wilkins M.J."/>
            <person name="Karaoz U."/>
            <person name="Brodie E.L."/>
            <person name="Williams K.H."/>
            <person name="Hubbard S.S."/>
            <person name="Banfield J.F."/>
        </authorList>
    </citation>
    <scope>NUCLEOTIDE SEQUENCE [LARGE SCALE GENOMIC DNA]</scope>
</reference>
<name>A0A1F7X413_9BACT</name>
<dbReference type="Proteomes" id="UP000176939">
    <property type="component" value="Unassembled WGS sequence"/>
</dbReference>
<keyword evidence="7 8" id="KW-0472">Membrane</keyword>
<dbReference type="InterPro" id="IPR050297">
    <property type="entry name" value="LipidA_mod_glycosyltrf_83"/>
</dbReference>
<protein>
    <recommendedName>
        <fullName evidence="9">Glycosyltransferase RgtA/B/C/D-like domain-containing protein</fullName>
    </recommendedName>
</protein>
<keyword evidence="2" id="KW-1003">Cell membrane</keyword>
<keyword evidence="3" id="KW-0328">Glycosyltransferase</keyword>
<evidence type="ECO:0000256" key="2">
    <source>
        <dbReference type="ARBA" id="ARBA00022475"/>
    </source>
</evidence>
<feature type="transmembrane region" description="Helical" evidence="8">
    <location>
        <begin position="236"/>
        <end position="254"/>
    </location>
</feature>
<feature type="transmembrane region" description="Helical" evidence="8">
    <location>
        <begin position="136"/>
        <end position="158"/>
    </location>
</feature>
<evidence type="ECO:0000259" key="9">
    <source>
        <dbReference type="Pfam" id="PF13231"/>
    </source>
</evidence>
<feature type="transmembrane region" description="Helical" evidence="8">
    <location>
        <begin position="56"/>
        <end position="73"/>
    </location>
</feature>
<feature type="transmembrane region" description="Helical" evidence="8">
    <location>
        <begin position="260"/>
        <end position="278"/>
    </location>
</feature>